<dbReference type="AlphaFoldDB" id="A0A2N3N7L0"/>
<proteinExistence type="inferred from homology"/>
<keyword evidence="6" id="KW-1185">Reference proteome</keyword>
<dbReference type="SUPFAM" id="SSF55035">
    <property type="entry name" value="NAD-binding domain of HMG-CoA reductase"/>
    <property type="match status" value="1"/>
</dbReference>
<organism evidence="5 6">
    <name type="scientific">Lomentospora prolificans</name>
    <dbReference type="NCBI Taxonomy" id="41688"/>
    <lineage>
        <taxon>Eukaryota</taxon>
        <taxon>Fungi</taxon>
        <taxon>Dikarya</taxon>
        <taxon>Ascomycota</taxon>
        <taxon>Pezizomycotina</taxon>
        <taxon>Sordariomycetes</taxon>
        <taxon>Hypocreomycetidae</taxon>
        <taxon>Microascales</taxon>
        <taxon>Microascaceae</taxon>
        <taxon>Lomentospora</taxon>
    </lineage>
</organism>
<evidence type="ECO:0000256" key="1">
    <source>
        <dbReference type="ARBA" id="ARBA00007661"/>
    </source>
</evidence>
<name>A0A2N3N7L0_9PEZI</name>
<dbReference type="Gene3D" id="3.30.70.420">
    <property type="entry name" value="Hydroxymethylglutaryl-CoA reductase, class I/II, NAD/NADP-binding domain"/>
    <property type="match status" value="1"/>
</dbReference>
<dbReference type="PRINTS" id="PR00071">
    <property type="entry name" value="HMGCOARDTASE"/>
</dbReference>
<accession>A0A2N3N7L0</accession>
<dbReference type="GO" id="GO:0004420">
    <property type="term" value="F:hydroxymethylglutaryl-CoA reductase (NADPH) activity"/>
    <property type="evidence" value="ECO:0007669"/>
    <property type="project" value="UniProtKB-EC"/>
</dbReference>
<dbReference type="EC" id="1.1.1.34" evidence="2"/>
<dbReference type="Pfam" id="PF00368">
    <property type="entry name" value="HMG-CoA_red"/>
    <property type="match status" value="1"/>
</dbReference>
<dbReference type="InterPro" id="IPR004554">
    <property type="entry name" value="HMG_CoA_Rdtase_eu_arc"/>
</dbReference>
<dbReference type="InterPro" id="IPR009023">
    <property type="entry name" value="HMG_CoA_Rdtase_NAD(P)-bd_sf"/>
</dbReference>
<dbReference type="PROSITE" id="PS50065">
    <property type="entry name" value="HMG_COA_REDUCTASE_4"/>
    <property type="match status" value="1"/>
</dbReference>
<dbReference type="Gene3D" id="3.90.770.10">
    <property type="entry name" value="3-hydroxy-3-methylglutaryl-coenzyme A Reductase, Chain A, domain 2"/>
    <property type="match status" value="1"/>
</dbReference>
<dbReference type="CDD" id="cd00643">
    <property type="entry name" value="HMG-CoA_reductase_classI"/>
    <property type="match status" value="1"/>
</dbReference>
<gene>
    <name evidence="5" type="ORF">jhhlp_005137</name>
</gene>
<evidence type="ECO:0000313" key="6">
    <source>
        <dbReference type="Proteomes" id="UP000233524"/>
    </source>
</evidence>
<dbReference type="PROSITE" id="PS00318">
    <property type="entry name" value="HMG_COA_REDUCTASE_2"/>
    <property type="match status" value="1"/>
</dbReference>
<dbReference type="InterPro" id="IPR002202">
    <property type="entry name" value="HMG_CoA_Rdtase"/>
</dbReference>
<dbReference type="InParanoid" id="A0A2N3N7L0"/>
<evidence type="ECO:0000313" key="5">
    <source>
        <dbReference type="EMBL" id="PKS08426.1"/>
    </source>
</evidence>
<evidence type="ECO:0000256" key="3">
    <source>
        <dbReference type="ARBA" id="ARBA00022857"/>
    </source>
</evidence>
<dbReference type="EMBL" id="NLAX01000696">
    <property type="protein sequence ID" value="PKS08426.1"/>
    <property type="molecule type" value="Genomic_DNA"/>
</dbReference>
<dbReference type="PANTHER" id="PTHR10572">
    <property type="entry name" value="3-HYDROXY-3-METHYLGLUTARYL-COENZYME A REDUCTASE"/>
    <property type="match status" value="1"/>
</dbReference>
<dbReference type="InterPro" id="IPR023074">
    <property type="entry name" value="HMG_CoA_Rdtase_cat_sf"/>
</dbReference>
<dbReference type="GO" id="GO:0008299">
    <property type="term" value="P:isoprenoid biosynthetic process"/>
    <property type="evidence" value="ECO:0007669"/>
    <property type="project" value="InterPro"/>
</dbReference>
<dbReference type="InterPro" id="IPR023076">
    <property type="entry name" value="HMG_CoA_Rdtase_CS"/>
</dbReference>
<comment type="similarity">
    <text evidence="1">Belongs to the HMG-CoA reductase family.</text>
</comment>
<sequence length="391" mass="42564">MARGGYLEKNDEARALFENLKILNITHHNEDIGAIRVENLVGFAKVPLGLAGPLKVLGPQTDGEFYAPLATCEATLIASCARGCRLLNLSKGARFDVLSEGMNRAPVFLLDNPQQAVAFFHFWPSLQDDFKRWTESTSSHLRLKHTKASVIGSNVHVFCAFDCGDASGQNMVTKACQHACTQVMAASIKRGHEVKQFLIDGQMASDKKPSWTHVMEPRGVEVMAWATISDQDCRKIMRCSTAQLYKTHRMIKDGGIRNGQFGDNANTANITAAIFIATGQDAASVAEDSWSHLTTEYDEATKDMHVSIYFPSLTIGIVGGGTRYPTQKEGLRILGCDGKPGSKHRLAGLIACFSLALELSTTAAITEGTFAKSHMVLARGESRKIMGPSKL</sequence>
<keyword evidence="4" id="KW-0560">Oxidoreductase</keyword>
<comment type="caution">
    <text evidence="5">The sequence shown here is derived from an EMBL/GenBank/DDBJ whole genome shotgun (WGS) entry which is preliminary data.</text>
</comment>
<dbReference type="GO" id="GO:0015936">
    <property type="term" value="P:coenzyme A metabolic process"/>
    <property type="evidence" value="ECO:0007669"/>
    <property type="project" value="InterPro"/>
</dbReference>
<dbReference type="Proteomes" id="UP000233524">
    <property type="component" value="Unassembled WGS sequence"/>
</dbReference>
<protein>
    <recommendedName>
        <fullName evidence="2">hydroxymethylglutaryl-CoA reductase (NADPH)</fullName>
        <ecNumber evidence="2">1.1.1.34</ecNumber>
    </recommendedName>
</protein>
<keyword evidence="3" id="KW-0521">NADP</keyword>
<dbReference type="OrthoDB" id="310654at2759"/>
<dbReference type="SUPFAM" id="SSF56542">
    <property type="entry name" value="Substrate-binding domain of HMG-CoA reductase"/>
    <property type="match status" value="1"/>
</dbReference>
<dbReference type="PANTHER" id="PTHR10572:SF24">
    <property type="entry name" value="3-HYDROXY-3-METHYLGLUTARYL-COENZYME A REDUCTASE"/>
    <property type="match status" value="1"/>
</dbReference>
<evidence type="ECO:0000256" key="2">
    <source>
        <dbReference type="ARBA" id="ARBA00012999"/>
    </source>
</evidence>
<dbReference type="InterPro" id="IPR009029">
    <property type="entry name" value="HMG_CoA_Rdtase_sub-bd_dom_sf"/>
</dbReference>
<dbReference type="VEuPathDB" id="FungiDB:jhhlp_005137"/>
<evidence type="ECO:0000256" key="4">
    <source>
        <dbReference type="ARBA" id="ARBA00023002"/>
    </source>
</evidence>
<dbReference type="STRING" id="41688.A0A2N3N7L0"/>
<reference evidence="5 6" key="1">
    <citation type="journal article" date="2017" name="G3 (Bethesda)">
        <title>First Draft Genome Sequence of the Pathogenic Fungus Lomentospora prolificans (Formerly Scedosporium prolificans).</title>
        <authorList>
            <person name="Luo R."/>
            <person name="Zimin A."/>
            <person name="Workman R."/>
            <person name="Fan Y."/>
            <person name="Pertea G."/>
            <person name="Grossman N."/>
            <person name="Wear M.P."/>
            <person name="Jia B."/>
            <person name="Miller H."/>
            <person name="Casadevall A."/>
            <person name="Timp W."/>
            <person name="Zhang S.X."/>
            <person name="Salzberg S.L."/>
        </authorList>
    </citation>
    <scope>NUCLEOTIDE SEQUENCE [LARGE SCALE GENOMIC DNA]</scope>
    <source>
        <strain evidence="5 6">JHH-5317</strain>
    </source>
</reference>